<evidence type="ECO:0000313" key="2">
    <source>
        <dbReference type="Proteomes" id="UP000886611"/>
    </source>
</evidence>
<dbReference type="Proteomes" id="UP000886611">
    <property type="component" value="Unassembled WGS sequence"/>
</dbReference>
<dbReference type="GO" id="GO:0007166">
    <property type="term" value="P:cell surface receptor signaling pathway"/>
    <property type="evidence" value="ECO:0007669"/>
    <property type="project" value="TreeGrafter"/>
</dbReference>
<dbReference type="InterPro" id="IPR013106">
    <property type="entry name" value="Ig_V-set"/>
</dbReference>
<sequence>MLTLDAAFSTKLKQKEHLILTPGENAEMMCEQDGADQQMYWYRQRGGQGMQLILFSMMENIKTEKELGDDRFSGNRTERKSFLLGIINVQKNDSFTFLRFQLSRCFKKPKR</sequence>
<feature type="non-terminal residue" evidence="1">
    <location>
        <position position="1"/>
    </location>
</feature>
<comment type="caution">
    <text evidence="1">The sequence shown here is derived from an EMBL/GenBank/DDBJ whole genome shotgun (WGS) entry which is preliminary data.</text>
</comment>
<dbReference type="InterPro" id="IPR013783">
    <property type="entry name" value="Ig-like_fold"/>
</dbReference>
<organism evidence="1 2">
    <name type="scientific">Polypterus senegalus</name>
    <name type="common">Senegal bichir</name>
    <dbReference type="NCBI Taxonomy" id="55291"/>
    <lineage>
        <taxon>Eukaryota</taxon>
        <taxon>Metazoa</taxon>
        <taxon>Chordata</taxon>
        <taxon>Craniata</taxon>
        <taxon>Vertebrata</taxon>
        <taxon>Euteleostomi</taxon>
        <taxon>Actinopterygii</taxon>
        <taxon>Polypteriformes</taxon>
        <taxon>Polypteridae</taxon>
        <taxon>Polypterus</taxon>
    </lineage>
</organism>
<accession>A0A8X8BW78</accession>
<dbReference type="SUPFAM" id="SSF48726">
    <property type="entry name" value="Immunoglobulin"/>
    <property type="match status" value="1"/>
</dbReference>
<reference evidence="1 2" key="1">
    <citation type="journal article" date="2021" name="Cell">
        <title>Tracing the genetic footprints of vertebrate landing in non-teleost ray-finned fishes.</title>
        <authorList>
            <person name="Bi X."/>
            <person name="Wang K."/>
            <person name="Yang L."/>
            <person name="Pan H."/>
            <person name="Jiang H."/>
            <person name="Wei Q."/>
            <person name="Fang M."/>
            <person name="Yu H."/>
            <person name="Zhu C."/>
            <person name="Cai Y."/>
            <person name="He Y."/>
            <person name="Gan X."/>
            <person name="Zeng H."/>
            <person name="Yu D."/>
            <person name="Zhu Y."/>
            <person name="Jiang H."/>
            <person name="Qiu Q."/>
            <person name="Yang H."/>
            <person name="Zhang Y.E."/>
            <person name="Wang W."/>
            <person name="Zhu M."/>
            <person name="He S."/>
            <person name="Zhang G."/>
        </authorList>
    </citation>
    <scope>NUCLEOTIDE SEQUENCE [LARGE SCALE GENOMIC DNA]</scope>
    <source>
        <strain evidence="1">Bchr_013</strain>
    </source>
</reference>
<evidence type="ECO:0000313" key="1">
    <source>
        <dbReference type="EMBL" id="KAG2468406.1"/>
    </source>
</evidence>
<dbReference type="GO" id="GO:0002376">
    <property type="term" value="P:immune system process"/>
    <property type="evidence" value="ECO:0007669"/>
    <property type="project" value="UniProtKB-KW"/>
</dbReference>
<name>A0A8X8BW78_POLSE</name>
<protein>
    <submittedName>
        <fullName evidence="1">TVB19 protein</fullName>
    </submittedName>
</protein>
<dbReference type="EMBL" id="JAATIS010000485">
    <property type="protein sequence ID" value="KAG2468406.1"/>
    <property type="molecule type" value="Genomic_DNA"/>
</dbReference>
<proteinExistence type="predicted"/>
<dbReference type="Gene3D" id="2.60.40.10">
    <property type="entry name" value="Immunoglobulins"/>
    <property type="match status" value="1"/>
</dbReference>
<dbReference type="AlphaFoldDB" id="A0A8X8BW78"/>
<dbReference type="PANTHER" id="PTHR23268">
    <property type="entry name" value="T-CELL RECEPTOR BETA CHAIN"/>
    <property type="match status" value="1"/>
</dbReference>
<dbReference type="InterPro" id="IPR036179">
    <property type="entry name" value="Ig-like_dom_sf"/>
</dbReference>
<gene>
    <name evidence="1" type="primary">Trbv19</name>
    <name evidence="1" type="ORF">GTO96_0014378</name>
</gene>
<dbReference type="GO" id="GO:0005886">
    <property type="term" value="C:plasma membrane"/>
    <property type="evidence" value="ECO:0007669"/>
    <property type="project" value="TreeGrafter"/>
</dbReference>
<dbReference type="Pfam" id="PF07686">
    <property type="entry name" value="V-set"/>
    <property type="match status" value="1"/>
</dbReference>
<feature type="non-terminal residue" evidence="1">
    <location>
        <position position="111"/>
    </location>
</feature>
<keyword evidence="2" id="KW-1185">Reference proteome</keyword>
<dbReference type="InterPro" id="IPR050413">
    <property type="entry name" value="TCR_beta_variable"/>
</dbReference>